<proteinExistence type="inferred from homology"/>
<dbReference type="EMBL" id="FNHF01000001">
    <property type="protein sequence ID" value="SDL74284.1"/>
    <property type="molecule type" value="Genomic_DNA"/>
</dbReference>
<reference evidence="9" key="1">
    <citation type="submission" date="2016-10" db="EMBL/GenBank/DDBJ databases">
        <authorList>
            <person name="Varghese N."/>
            <person name="Submissions S."/>
        </authorList>
    </citation>
    <scope>NUCLEOTIDE SEQUENCE [LARGE SCALE GENOMIC DNA]</scope>
    <source>
        <strain evidence="9">CGMCC 1.6199</strain>
    </source>
</reference>
<evidence type="ECO:0000259" key="7">
    <source>
        <dbReference type="Pfam" id="PF00460"/>
    </source>
</evidence>
<dbReference type="NCBIfam" id="TIGR01396">
    <property type="entry name" value="FlgB"/>
    <property type="match status" value="1"/>
</dbReference>
<dbReference type="RefSeq" id="WP_074597378.1">
    <property type="nucleotide sequence ID" value="NZ_FNHF01000001.1"/>
</dbReference>
<keyword evidence="9" id="KW-1185">Reference proteome</keyword>
<comment type="subcellular location">
    <subcellularLocation>
        <location evidence="1 6">Bacterial flagellum basal body</location>
    </subcellularLocation>
</comment>
<evidence type="ECO:0000256" key="3">
    <source>
        <dbReference type="ARBA" id="ARBA00014376"/>
    </source>
</evidence>
<protein>
    <recommendedName>
        <fullName evidence="3 6">Flagellar basal body rod protein FlgB</fullName>
    </recommendedName>
</protein>
<evidence type="ECO:0000256" key="2">
    <source>
        <dbReference type="ARBA" id="ARBA00009677"/>
    </source>
</evidence>
<organism evidence="8 9">
    <name type="scientific">Sediminibacillus halophilus</name>
    <dbReference type="NCBI Taxonomy" id="482461"/>
    <lineage>
        <taxon>Bacteria</taxon>
        <taxon>Bacillati</taxon>
        <taxon>Bacillota</taxon>
        <taxon>Bacilli</taxon>
        <taxon>Bacillales</taxon>
        <taxon>Bacillaceae</taxon>
        <taxon>Sediminibacillus</taxon>
    </lineage>
</organism>
<dbReference type="Pfam" id="PF00460">
    <property type="entry name" value="Flg_bb_rod"/>
    <property type="match status" value="1"/>
</dbReference>
<dbReference type="GO" id="GO:0030694">
    <property type="term" value="C:bacterial-type flagellum basal body, rod"/>
    <property type="evidence" value="ECO:0007669"/>
    <property type="project" value="InterPro"/>
</dbReference>
<accession>A0A1G9MJH2</accession>
<evidence type="ECO:0000256" key="1">
    <source>
        <dbReference type="ARBA" id="ARBA00004117"/>
    </source>
</evidence>
<dbReference type="STRING" id="482461.SAMN05216244_0613"/>
<gene>
    <name evidence="8" type="ORF">SAMN05216244_0613</name>
</gene>
<comment type="similarity">
    <text evidence="2 6">Belongs to the flagella basal body rod proteins family.</text>
</comment>
<dbReference type="PIRSF" id="PIRSF002889">
    <property type="entry name" value="Rod_FlgB"/>
    <property type="match status" value="1"/>
</dbReference>
<dbReference type="AlphaFoldDB" id="A0A1G9MJH2"/>
<dbReference type="PANTHER" id="PTHR30435">
    <property type="entry name" value="FLAGELLAR PROTEIN"/>
    <property type="match status" value="1"/>
</dbReference>
<evidence type="ECO:0000256" key="5">
    <source>
        <dbReference type="ARBA" id="ARBA00024934"/>
    </source>
</evidence>
<comment type="function">
    <text evidence="5 6">Structural component of flagellum, the bacterial motility apparatus. Part of the rod structure of flagellar basal body.</text>
</comment>
<name>A0A1G9MJH2_9BACI</name>
<dbReference type="InterPro" id="IPR006300">
    <property type="entry name" value="FlgB"/>
</dbReference>
<dbReference type="PANTHER" id="PTHR30435:SF12">
    <property type="entry name" value="FLAGELLAR BASAL BODY ROD PROTEIN FLGB"/>
    <property type="match status" value="1"/>
</dbReference>
<dbReference type="InterPro" id="IPR001444">
    <property type="entry name" value="Flag_bb_rod_N"/>
</dbReference>
<dbReference type="OrthoDB" id="9792068at2"/>
<keyword evidence="8" id="KW-0282">Flagellum</keyword>
<feature type="domain" description="Flagellar basal body rod protein N-terminal" evidence="7">
    <location>
        <begin position="24"/>
        <end position="38"/>
    </location>
</feature>
<keyword evidence="4 6" id="KW-0975">Bacterial flagellum</keyword>
<dbReference type="Proteomes" id="UP000182347">
    <property type="component" value="Unassembled WGS sequence"/>
</dbReference>
<sequence>MSFFGSTISNLEKSLDYASLKNQTISNNIANADTPGYKAQQVAFKDVLNSEMNSGFQTKRTDARHIDFGSNTAQQSFRIVSNTNTTYNHNGNNVDIDKEMSELAKNQIYYQGLVDRLNGKFSSLQTVIKGGS</sequence>
<evidence type="ECO:0000256" key="6">
    <source>
        <dbReference type="PIRNR" id="PIRNR002889"/>
    </source>
</evidence>
<evidence type="ECO:0000313" key="8">
    <source>
        <dbReference type="EMBL" id="SDL74284.1"/>
    </source>
</evidence>
<keyword evidence="8" id="KW-0969">Cilium</keyword>
<keyword evidence="8" id="KW-0966">Cell projection</keyword>
<dbReference type="GO" id="GO:0071978">
    <property type="term" value="P:bacterial-type flagellum-dependent swarming motility"/>
    <property type="evidence" value="ECO:0007669"/>
    <property type="project" value="TreeGrafter"/>
</dbReference>
<evidence type="ECO:0000313" key="9">
    <source>
        <dbReference type="Proteomes" id="UP000182347"/>
    </source>
</evidence>
<comment type="subunit">
    <text evidence="6">The basal body constitutes a major portion of the flagellar organelle and consists of a number of rings mounted on a central rod.</text>
</comment>
<evidence type="ECO:0000256" key="4">
    <source>
        <dbReference type="ARBA" id="ARBA00023143"/>
    </source>
</evidence>